<name>A0A370U531_9GAMM</name>
<dbReference type="PANTHER" id="PTHR11012:SF30">
    <property type="entry name" value="PROTEIN KINASE-LIKE DOMAIN-CONTAINING"/>
    <property type="match status" value="1"/>
</dbReference>
<organism evidence="2 3">
    <name type="scientific">Marinomonas piezotolerans</name>
    <dbReference type="NCBI Taxonomy" id="2213058"/>
    <lineage>
        <taxon>Bacteria</taxon>
        <taxon>Pseudomonadati</taxon>
        <taxon>Pseudomonadota</taxon>
        <taxon>Gammaproteobacteria</taxon>
        <taxon>Oceanospirillales</taxon>
        <taxon>Oceanospirillaceae</taxon>
        <taxon>Marinomonas</taxon>
    </lineage>
</organism>
<dbReference type="Proteomes" id="UP000254326">
    <property type="component" value="Unassembled WGS sequence"/>
</dbReference>
<protein>
    <recommendedName>
        <fullName evidence="1">CHK kinase-like domain-containing protein</fullName>
    </recommendedName>
</protein>
<dbReference type="RefSeq" id="WP_115469446.1">
    <property type="nucleotide sequence ID" value="NZ_QKRA01000013.1"/>
</dbReference>
<accession>A0A370U531</accession>
<dbReference type="PANTHER" id="PTHR11012">
    <property type="entry name" value="PROTEIN KINASE-LIKE DOMAIN-CONTAINING"/>
    <property type="match status" value="1"/>
</dbReference>
<keyword evidence="3" id="KW-1185">Reference proteome</keyword>
<dbReference type="SUPFAM" id="SSF56112">
    <property type="entry name" value="Protein kinase-like (PK-like)"/>
    <property type="match status" value="1"/>
</dbReference>
<dbReference type="SMART" id="SM00587">
    <property type="entry name" value="CHK"/>
    <property type="match status" value="1"/>
</dbReference>
<dbReference type="EMBL" id="QKRA01000013">
    <property type="protein sequence ID" value="RDL42872.1"/>
    <property type="molecule type" value="Genomic_DNA"/>
</dbReference>
<feature type="domain" description="CHK kinase-like" evidence="1">
    <location>
        <begin position="112"/>
        <end position="274"/>
    </location>
</feature>
<dbReference type="Gene3D" id="3.90.1200.10">
    <property type="match status" value="1"/>
</dbReference>
<comment type="caution">
    <text evidence="2">The sequence shown here is derived from an EMBL/GenBank/DDBJ whole genome shotgun (WGS) entry which is preliminary data.</text>
</comment>
<dbReference type="Pfam" id="PF02958">
    <property type="entry name" value="EcKL"/>
    <property type="match status" value="2"/>
</dbReference>
<evidence type="ECO:0000259" key="1">
    <source>
        <dbReference type="SMART" id="SM00587"/>
    </source>
</evidence>
<dbReference type="AlphaFoldDB" id="A0A370U531"/>
<proteinExistence type="predicted"/>
<evidence type="ECO:0000313" key="3">
    <source>
        <dbReference type="Proteomes" id="UP000254326"/>
    </source>
</evidence>
<evidence type="ECO:0000313" key="2">
    <source>
        <dbReference type="EMBL" id="RDL42872.1"/>
    </source>
</evidence>
<reference evidence="2 3" key="1">
    <citation type="submission" date="2018-06" db="EMBL/GenBank/DDBJ databases">
        <title>Marinomonas sp. YLB-05 draft genome sequence.</title>
        <authorList>
            <person name="Yu L."/>
            <person name="Tang X."/>
        </authorList>
    </citation>
    <scope>NUCLEOTIDE SEQUENCE [LARGE SCALE GENOMIC DNA]</scope>
    <source>
        <strain evidence="2 3">YLB-05</strain>
    </source>
</reference>
<dbReference type="InterPro" id="IPR015897">
    <property type="entry name" value="CHK_kinase-like"/>
</dbReference>
<dbReference type="InterPro" id="IPR004119">
    <property type="entry name" value="EcKL"/>
</dbReference>
<dbReference type="InterPro" id="IPR011009">
    <property type="entry name" value="Kinase-like_dom_sf"/>
</dbReference>
<gene>
    <name evidence="2" type="ORF">DN730_17580</name>
</gene>
<sequence>MLTPELFIKRALQAVAVQKIEVVQSLWSGYGEIARYQVKQAASSMNVIMKTIRWQEIPSHPRGWQSKLSHQRKVHSYQVEANWYTRWADQCAEQVRMPRLLDHLQQDDVMYLLMEDLDDSGFFVRHDQLAYEQTVVVLHWLASFHSIHLIPQPNTDWPEGLWKNGSYWHLATRPDEWQVMAEGELKQAATDLDKALRRSPYQTLIHGDAKVANFCFHGNEDLVAAVDFQYVGKGVGVQDVAYFLGSCLTEEQLEMHLEYLLDVYFTELSRCLIAMGESSDLAESVTQDWYRLFPIAWADFQRFLMGWCPTHHKNTAFSRRITERALQQLQS</sequence>
<dbReference type="OrthoDB" id="9769860at2"/>